<protein>
    <submittedName>
        <fullName evidence="2">Uncharacterized protein</fullName>
    </submittedName>
</protein>
<feature type="non-terminal residue" evidence="2">
    <location>
        <position position="1"/>
    </location>
</feature>
<feature type="region of interest" description="Disordered" evidence="1">
    <location>
        <begin position="89"/>
        <end position="129"/>
    </location>
</feature>
<sequence length="129" mass="13373">DTHRGSPSLAGILSPADGDITRIGTARAGSAGWASRNGRGRARGDGDARRDGRDAGGHRDRVADRFAGGCAVAGAADGHLLVDAGRLRQPGEDAAAHRADRPADSRRRIRRAGVRPTNGRGPPRNVGTR</sequence>
<organism evidence="2">
    <name type="scientific">uncultured Thermomicrobiales bacterium</name>
    <dbReference type="NCBI Taxonomy" id="1645740"/>
    <lineage>
        <taxon>Bacteria</taxon>
        <taxon>Pseudomonadati</taxon>
        <taxon>Thermomicrobiota</taxon>
        <taxon>Thermomicrobia</taxon>
        <taxon>Thermomicrobiales</taxon>
        <taxon>environmental samples</taxon>
    </lineage>
</organism>
<evidence type="ECO:0000256" key="1">
    <source>
        <dbReference type="SAM" id="MobiDB-lite"/>
    </source>
</evidence>
<dbReference type="AlphaFoldDB" id="A0A6J4VCX1"/>
<feature type="non-terminal residue" evidence="2">
    <location>
        <position position="129"/>
    </location>
</feature>
<reference evidence="2" key="1">
    <citation type="submission" date="2020-02" db="EMBL/GenBank/DDBJ databases">
        <authorList>
            <person name="Meier V. D."/>
        </authorList>
    </citation>
    <scope>NUCLEOTIDE SEQUENCE</scope>
    <source>
        <strain evidence="2">AVDCRST_MAG87</strain>
    </source>
</reference>
<feature type="region of interest" description="Disordered" evidence="1">
    <location>
        <begin position="1"/>
        <end position="60"/>
    </location>
</feature>
<feature type="compositionally biased region" description="Low complexity" evidence="1">
    <location>
        <begin position="24"/>
        <end position="37"/>
    </location>
</feature>
<feature type="compositionally biased region" description="Basic and acidic residues" evidence="1">
    <location>
        <begin position="89"/>
        <end position="106"/>
    </location>
</feature>
<dbReference type="EMBL" id="CADCWJ010000624">
    <property type="protein sequence ID" value="CAA9575534.1"/>
    <property type="molecule type" value="Genomic_DNA"/>
</dbReference>
<name>A0A6J4VCX1_9BACT</name>
<gene>
    <name evidence="2" type="ORF">AVDCRST_MAG87-2836</name>
</gene>
<proteinExistence type="predicted"/>
<evidence type="ECO:0000313" key="2">
    <source>
        <dbReference type="EMBL" id="CAA9575534.1"/>
    </source>
</evidence>
<feature type="compositionally biased region" description="Basic and acidic residues" evidence="1">
    <location>
        <begin position="42"/>
        <end position="60"/>
    </location>
</feature>
<accession>A0A6J4VCX1</accession>